<dbReference type="Proteomes" id="UP001139701">
    <property type="component" value="Unassembled WGS sequence"/>
</dbReference>
<dbReference type="AlphaFoldDB" id="A0A9X1WXJ3"/>
<dbReference type="Gene3D" id="3.40.50.1010">
    <property type="entry name" value="5'-nuclease"/>
    <property type="match status" value="1"/>
</dbReference>
<accession>A0A9X1WXJ3</accession>
<dbReference type="EMBL" id="JAKUML010000003">
    <property type="protein sequence ID" value="MCJ8145767.1"/>
    <property type="molecule type" value="Genomic_DNA"/>
</dbReference>
<gene>
    <name evidence="2" type="ORF">MKI79_02385</name>
</gene>
<dbReference type="InterPro" id="IPR021139">
    <property type="entry name" value="NYN"/>
</dbReference>
<dbReference type="PROSITE" id="PS51644">
    <property type="entry name" value="HTH_OST"/>
    <property type="match status" value="1"/>
</dbReference>
<dbReference type="GO" id="GO:0004540">
    <property type="term" value="F:RNA nuclease activity"/>
    <property type="evidence" value="ECO:0007669"/>
    <property type="project" value="InterPro"/>
</dbReference>
<evidence type="ECO:0000313" key="2">
    <source>
        <dbReference type="EMBL" id="MCJ8145767.1"/>
    </source>
</evidence>
<reference evidence="2" key="1">
    <citation type="submission" date="2022-02" db="EMBL/GenBank/DDBJ databases">
        <title>Acinetobacter A3.8 sp. nov., isolated from Sediment (Zhairuo Island).</title>
        <authorList>
            <person name="Zheng K."/>
        </authorList>
    </citation>
    <scope>NUCLEOTIDE SEQUENCE</scope>
    <source>
        <strain evidence="2">A3.8</strain>
    </source>
</reference>
<name>A0A9X1WXJ3_9GAMM</name>
<feature type="domain" description="HTH OST-type" evidence="1">
    <location>
        <begin position="188"/>
        <end position="261"/>
    </location>
</feature>
<dbReference type="CDD" id="cd11297">
    <property type="entry name" value="PIN_LabA-like_N_1"/>
    <property type="match status" value="1"/>
</dbReference>
<evidence type="ECO:0000313" key="3">
    <source>
        <dbReference type="Proteomes" id="UP001139701"/>
    </source>
</evidence>
<dbReference type="RefSeq" id="WP_241570472.1">
    <property type="nucleotide sequence ID" value="NZ_JAKUML010000003.1"/>
</dbReference>
<dbReference type="Gene3D" id="3.30.420.610">
    <property type="entry name" value="LOTUS domain-like"/>
    <property type="match status" value="2"/>
</dbReference>
<organism evidence="2 3">
    <name type="scientific">Acinetobacter sedimenti</name>
    <dbReference type="NCBI Taxonomy" id="2919922"/>
    <lineage>
        <taxon>Bacteria</taxon>
        <taxon>Pseudomonadati</taxon>
        <taxon>Pseudomonadota</taxon>
        <taxon>Gammaproteobacteria</taxon>
        <taxon>Moraxellales</taxon>
        <taxon>Moraxellaceae</taxon>
        <taxon>Acinetobacter</taxon>
    </lineage>
</organism>
<protein>
    <submittedName>
        <fullName evidence="2">NYN domain-containing protein</fullName>
    </submittedName>
</protein>
<sequence>MKKLAVLIDADNASYKSIEAIMEEVAKYGIASVKRVYGDWSSDTLKHWREVLLPHAITPVQQFAYTSGKDATDMGLIIDAMDLLYSGALDGFCIVSSDSDFTPLASRIRESGLLVYGFGRKATKEPFVKACDKFIYVENLIEEKAEIQDVSFNAIKTSETEKITPQNEKNIVAKTAPTSNTPAQQTVVDPATLNLIYRAVKENADDNGWANLSLVGQYISAIKPDFDPRNYGRAKLSSLIKLLNLFETKIDGTQMYLRKRSFSTFVKMIQNSILKIDEQNWVDISKVVEQLTQSDPDFNIENYGYTELEDAIHAIHNGWLEFSENGKQVRVTRNMP</sequence>
<dbReference type="CDD" id="cd10146">
    <property type="entry name" value="LabA_like_C"/>
    <property type="match status" value="2"/>
</dbReference>
<dbReference type="PANTHER" id="PTHR35811:SF1">
    <property type="entry name" value="HTH OST-TYPE DOMAIN-CONTAINING PROTEIN"/>
    <property type="match status" value="1"/>
</dbReference>
<keyword evidence="3" id="KW-1185">Reference proteome</keyword>
<comment type="caution">
    <text evidence="2">The sequence shown here is derived from an EMBL/GenBank/DDBJ whole genome shotgun (WGS) entry which is preliminary data.</text>
</comment>
<dbReference type="InterPro" id="IPR041966">
    <property type="entry name" value="LOTUS-like"/>
</dbReference>
<dbReference type="PANTHER" id="PTHR35811">
    <property type="entry name" value="SLR1870 PROTEIN"/>
    <property type="match status" value="1"/>
</dbReference>
<proteinExistence type="predicted"/>
<dbReference type="InterPro" id="IPR025605">
    <property type="entry name" value="OST-HTH/LOTUS_dom"/>
</dbReference>
<evidence type="ECO:0000259" key="1">
    <source>
        <dbReference type="PROSITE" id="PS51644"/>
    </source>
</evidence>
<dbReference type="Pfam" id="PF01936">
    <property type="entry name" value="NYN"/>
    <property type="match status" value="1"/>
</dbReference>
<dbReference type="Pfam" id="PF12872">
    <property type="entry name" value="OST-HTH"/>
    <property type="match status" value="2"/>
</dbReference>